<feature type="region of interest" description="Disordered" evidence="1">
    <location>
        <begin position="140"/>
        <end position="159"/>
    </location>
</feature>
<name>A0A5B7F905_PORTR</name>
<protein>
    <submittedName>
        <fullName evidence="3">Uncharacterized protein</fullName>
    </submittedName>
</protein>
<dbReference type="AlphaFoldDB" id="A0A5B7F905"/>
<feature type="transmembrane region" description="Helical" evidence="2">
    <location>
        <begin position="21"/>
        <end position="42"/>
    </location>
</feature>
<evidence type="ECO:0000256" key="1">
    <source>
        <dbReference type="SAM" id="MobiDB-lite"/>
    </source>
</evidence>
<organism evidence="3 4">
    <name type="scientific">Portunus trituberculatus</name>
    <name type="common">Swimming crab</name>
    <name type="synonym">Neptunus trituberculatus</name>
    <dbReference type="NCBI Taxonomy" id="210409"/>
    <lineage>
        <taxon>Eukaryota</taxon>
        <taxon>Metazoa</taxon>
        <taxon>Ecdysozoa</taxon>
        <taxon>Arthropoda</taxon>
        <taxon>Crustacea</taxon>
        <taxon>Multicrustacea</taxon>
        <taxon>Malacostraca</taxon>
        <taxon>Eumalacostraca</taxon>
        <taxon>Eucarida</taxon>
        <taxon>Decapoda</taxon>
        <taxon>Pleocyemata</taxon>
        <taxon>Brachyura</taxon>
        <taxon>Eubrachyura</taxon>
        <taxon>Portunoidea</taxon>
        <taxon>Portunidae</taxon>
        <taxon>Portuninae</taxon>
        <taxon>Portunus</taxon>
    </lineage>
</organism>
<keyword evidence="2" id="KW-0812">Transmembrane</keyword>
<keyword evidence="4" id="KW-1185">Reference proteome</keyword>
<evidence type="ECO:0000313" key="3">
    <source>
        <dbReference type="EMBL" id="MPC41568.1"/>
    </source>
</evidence>
<keyword evidence="2" id="KW-1133">Transmembrane helix</keyword>
<comment type="caution">
    <text evidence="3">The sequence shown here is derived from an EMBL/GenBank/DDBJ whole genome shotgun (WGS) entry which is preliminary data.</text>
</comment>
<proteinExistence type="predicted"/>
<dbReference type="EMBL" id="VSRR010005109">
    <property type="protein sequence ID" value="MPC41568.1"/>
    <property type="molecule type" value="Genomic_DNA"/>
</dbReference>
<keyword evidence="2" id="KW-0472">Membrane</keyword>
<dbReference type="Proteomes" id="UP000324222">
    <property type="component" value="Unassembled WGS sequence"/>
</dbReference>
<evidence type="ECO:0000256" key="2">
    <source>
        <dbReference type="SAM" id="Phobius"/>
    </source>
</evidence>
<sequence>MGTAARGNAFYSHEARKNRKVIVVVIIIIIIIIIIALCLITTTTTTTTTCWRWGRKRDAVWKYNLQLENSALVGHLTHPFLLTLLTLCSPALPTPPLPSLLSSYTCKLCEVNTRCRVKGSVYFGHVPCVLLNVGPRNFSSSSPLTPRQTSRPSSGQQPQLLKAELLKHI</sequence>
<evidence type="ECO:0000313" key="4">
    <source>
        <dbReference type="Proteomes" id="UP000324222"/>
    </source>
</evidence>
<gene>
    <name evidence="3" type="ORF">E2C01_035167</name>
</gene>
<reference evidence="3 4" key="1">
    <citation type="submission" date="2019-05" db="EMBL/GenBank/DDBJ databases">
        <title>Another draft genome of Portunus trituberculatus and its Hox gene families provides insights of decapod evolution.</title>
        <authorList>
            <person name="Jeong J.-H."/>
            <person name="Song I."/>
            <person name="Kim S."/>
            <person name="Choi T."/>
            <person name="Kim D."/>
            <person name="Ryu S."/>
            <person name="Kim W."/>
        </authorList>
    </citation>
    <scope>NUCLEOTIDE SEQUENCE [LARGE SCALE GENOMIC DNA]</scope>
    <source>
        <tissue evidence="3">Muscle</tissue>
    </source>
</reference>
<accession>A0A5B7F905</accession>